<accession>D1C6X0</accession>
<dbReference type="GO" id="GO:0030964">
    <property type="term" value="C:NADH dehydrogenase complex"/>
    <property type="evidence" value="ECO:0007669"/>
    <property type="project" value="TreeGrafter"/>
</dbReference>
<dbReference type="KEGG" id="sti:Sthe_0292"/>
<evidence type="ECO:0000256" key="5">
    <source>
        <dbReference type="ARBA" id="ARBA00022989"/>
    </source>
</evidence>
<evidence type="ECO:0000256" key="7">
    <source>
        <dbReference type="HAMAP-Rule" id="MF_01394"/>
    </source>
</evidence>
<evidence type="ECO:0000256" key="4">
    <source>
        <dbReference type="ARBA" id="ARBA00022692"/>
    </source>
</evidence>
<name>D1C6X0_SPHTD</name>
<evidence type="ECO:0000256" key="8">
    <source>
        <dbReference type="RuleBase" id="RU003639"/>
    </source>
</evidence>
<keyword evidence="6 7" id="KW-0472">Membrane</keyword>
<keyword evidence="3 7" id="KW-0813">Transport</keyword>
<dbReference type="InterPro" id="IPR038430">
    <property type="entry name" value="NDAH_ubi_oxred_su3_sf"/>
</dbReference>
<dbReference type="Pfam" id="PF00507">
    <property type="entry name" value="Oxidored_q4"/>
    <property type="match status" value="1"/>
</dbReference>
<evidence type="ECO:0000313" key="9">
    <source>
        <dbReference type="EMBL" id="ACZ37731.1"/>
    </source>
</evidence>
<keyword evidence="10" id="KW-1185">Reference proteome</keyword>
<keyword evidence="7 8" id="KW-0874">Quinone</keyword>
<evidence type="ECO:0000313" key="10">
    <source>
        <dbReference type="Proteomes" id="UP000002027"/>
    </source>
</evidence>
<dbReference type="STRING" id="479434.Sthe_0292"/>
<evidence type="ECO:0000256" key="3">
    <source>
        <dbReference type="ARBA" id="ARBA00022448"/>
    </source>
</evidence>
<keyword evidence="5 7" id="KW-1133">Transmembrane helix</keyword>
<keyword evidence="7 9" id="KW-0830">Ubiquinone</keyword>
<protein>
    <recommendedName>
        <fullName evidence="7">NADH-quinone oxidoreductase subunit A</fullName>
        <ecNumber evidence="7">7.1.1.-</ecNumber>
    </recommendedName>
    <alternativeName>
        <fullName evidence="7">NADH dehydrogenase I subunit A</fullName>
    </alternativeName>
    <alternativeName>
        <fullName evidence="7">NDH-1 subunit A</fullName>
    </alternativeName>
    <alternativeName>
        <fullName evidence="7">NUO1</fullName>
    </alternativeName>
</protein>
<dbReference type="InterPro" id="IPR000440">
    <property type="entry name" value="NADH_UbQ/plastoQ_OxRdtase_su3"/>
</dbReference>
<comment type="function">
    <text evidence="7">NDH-1 shuttles electrons from NADH, via FMN and iron-sulfur (Fe-S) centers, to quinones in the respiratory chain. The immediate electron acceptor for the enzyme in this species is believed to be ubiquinone. Couples the redox reaction to proton translocation (for every two electrons transferred, four hydrogen ions are translocated across the cytoplasmic membrane), and thus conserves the redox energy in a proton gradient.</text>
</comment>
<sequence>MLQGYAVIGLMLITAILMGSVLLLLGRLIRPYRPTPAKLQPYESGIPDVDPPKTRYTPRFYIVAMLFVIFDIEAIFLYPWAVSFVPLGAYGYVTAVVFLTILLAGLLYEWKKGALEWV</sequence>
<dbReference type="EC" id="7.1.1.-" evidence="7"/>
<comment type="subunit">
    <text evidence="7">NDH-1 is composed of 14 different subunits. Subunits NuoA, H, J, K, L, M, N constitute the membrane sector of the complex.</text>
</comment>
<feature type="transmembrane region" description="Helical" evidence="7">
    <location>
        <begin position="6"/>
        <end position="25"/>
    </location>
</feature>
<dbReference type="Proteomes" id="UP000002027">
    <property type="component" value="Chromosome 1"/>
</dbReference>
<dbReference type="RefSeq" id="WP_012870779.1">
    <property type="nucleotide sequence ID" value="NC_013523.1"/>
</dbReference>
<dbReference type="GO" id="GO:0005886">
    <property type="term" value="C:plasma membrane"/>
    <property type="evidence" value="ECO:0007669"/>
    <property type="project" value="UniProtKB-SubCell"/>
</dbReference>
<reference evidence="9 10" key="2">
    <citation type="journal article" date="2010" name="Stand. Genomic Sci.">
        <title>Complete genome sequence of Desulfohalobium retbaense type strain (HR(100)).</title>
        <authorList>
            <person name="Spring S."/>
            <person name="Nolan M."/>
            <person name="Lapidus A."/>
            <person name="Glavina Del Rio T."/>
            <person name="Copeland A."/>
            <person name="Tice H."/>
            <person name="Cheng J.F."/>
            <person name="Lucas S."/>
            <person name="Land M."/>
            <person name="Chen F."/>
            <person name="Bruce D."/>
            <person name="Goodwin L."/>
            <person name="Pitluck S."/>
            <person name="Ivanova N."/>
            <person name="Mavromatis K."/>
            <person name="Mikhailova N."/>
            <person name="Pati A."/>
            <person name="Chen A."/>
            <person name="Palaniappan K."/>
            <person name="Hauser L."/>
            <person name="Chang Y.J."/>
            <person name="Jeffries C.D."/>
            <person name="Munk C."/>
            <person name="Kiss H."/>
            <person name="Chain P."/>
            <person name="Han C."/>
            <person name="Brettin T."/>
            <person name="Detter J.C."/>
            <person name="Schuler E."/>
            <person name="Goker M."/>
            <person name="Rohde M."/>
            <person name="Bristow J."/>
            <person name="Eisen J.A."/>
            <person name="Markowitz V."/>
            <person name="Hugenholtz P."/>
            <person name="Kyrpides N.C."/>
            <person name="Klenk H.P."/>
        </authorList>
    </citation>
    <scope>NUCLEOTIDE SEQUENCE [LARGE SCALE GENOMIC DNA]</scope>
    <source>
        <strain evidence="10">ATCC 49802 / DSM 20745 / S 6022</strain>
    </source>
</reference>
<feature type="transmembrane region" description="Helical" evidence="7">
    <location>
        <begin position="60"/>
        <end position="81"/>
    </location>
</feature>
<evidence type="ECO:0000256" key="1">
    <source>
        <dbReference type="ARBA" id="ARBA00004141"/>
    </source>
</evidence>
<dbReference type="HOGENOM" id="CLU_119549_3_1_0"/>
<dbReference type="EMBL" id="CP001823">
    <property type="protein sequence ID" value="ACZ37731.1"/>
    <property type="molecule type" value="Genomic_DNA"/>
</dbReference>
<feature type="transmembrane region" description="Helical" evidence="7">
    <location>
        <begin position="87"/>
        <end position="108"/>
    </location>
</feature>
<reference evidence="10" key="1">
    <citation type="submission" date="2009-11" db="EMBL/GenBank/DDBJ databases">
        <title>The complete chromosome 1 of Sphaerobacter thermophilus DSM 20745.</title>
        <authorList>
            <person name="Lucas S."/>
            <person name="Copeland A."/>
            <person name="Lapidus A."/>
            <person name="Glavina del Rio T."/>
            <person name="Dalin E."/>
            <person name="Tice H."/>
            <person name="Bruce D."/>
            <person name="Goodwin L."/>
            <person name="Pitluck S."/>
            <person name="Kyrpides N."/>
            <person name="Mavromatis K."/>
            <person name="Ivanova N."/>
            <person name="Mikhailova N."/>
            <person name="LaButti K.M."/>
            <person name="Clum A."/>
            <person name="Sun H.I."/>
            <person name="Brettin T."/>
            <person name="Detter J.C."/>
            <person name="Han C."/>
            <person name="Larimer F."/>
            <person name="Land M."/>
            <person name="Hauser L."/>
            <person name="Markowitz V."/>
            <person name="Cheng J.F."/>
            <person name="Hugenholtz P."/>
            <person name="Woyke T."/>
            <person name="Wu D."/>
            <person name="Steenblock K."/>
            <person name="Schneider S."/>
            <person name="Pukall R."/>
            <person name="Goeker M."/>
            <person name="Klenk H.P."/>
            <person name="Eisen J.A."/>
        </authorList>
    </citation>
    <scope>NUCLEOTIDE SEQUENCE [LARGE SCALE GENOMIC DNA]</scope>
    <source>
        <strain evidence="10">ATCC 49802 / DSM 20745 / S 6022</strain>
    </source>
</reference>
<dbReference type="AlphaFoldDB" id="D1C6X0"/>
<dbReference type="InterPro" id="IPR023043">
    <property type="entry name" value="NAD(P)H_OxRDtase_bac/plastid"/>
</dbReference>
<dbReference type="eggNOG" id="COG0838">
    <property type="taxonomic scope" value="Bacteria"/>
</dbReference>
<dbReference type="PANTHER" id="PTHR11058">
    <property type="entry name" value="NADH-UBIQUINONE OXIDOREDUCTASE CHAIN 3"/>
    <property type="match status" value="1"/>
</dbReference>
<dbReference type="GO" id="GO:0048038">
    <property type="term" value="F:quinone binding"/>
    <property type="evidence" value="ECO:0007669"/>
    <property type="project" value="UniProtKB-KW"/>
</dbReference>
<proteinExistence type="inferred from homology"/>
<comment type="subcellular location">
    <subcellularLocation>
        <location evidence="7 8">Cell membrane</location>
        <topology evidence="7 8">Multi-pass membrane protein</topology>
    </subcellularLocation>
    <subcellularLocation>
        <location evidence="1">Membrane</location>
        <topology evidence="1">Multi-pass membrane protein</topology>
    </subcellularLocation>
</comment>
<dbReference type="Gene3D" id="1.20.58.1610">
    <property type="entry name" value="NADH:ubiquinone/plastoquinone oxidoreductase, chain 3"/>
    <property type="match status" value="1"/>
</dbReference>
<keyword evidence="7" id="KW-1278">Translocase</keyword>
<keyword evidence="7" id="KW-1003">Cell membrane</keyword>
<dbReference type="HAMAP" id="MF_01394">
    <property type="entry name" value="NDH1_NuoA"/>
    <property type="match status" value="1"/>
</dbReference>
<dbReference type="GO" id="GO:0008137">
    <property type="term" value="F:NADH dehydrogenase (ubiquinone) activity"/>
    <property type="evidence" value="ECO:0007669"/>
    <property type="project" value="InterPro"/>
</dbReference>
<dbReference type="OrthoDB" id="9791970at2"/>
<comment type="similarity">
    <text evidence="2 7 8">Belongs to the complex I subunit 3 family.</text>
</comment>
<gene>
    <name evidence="7" type="primary">nuoA</name>
    <name evidence="9" type="ordered locus">Sthe_0292</name>
</gene>
<dbReference type="InParanoid" id="D1C6X0"/>
<keyword evidence="7 8" id="KW-0520">NAD</keyword>
<organism evidence="9 10">
    <name type="scientific">Sphaerobacter thermophilus (strain ATCC 49802 / DSM 20745 / KCCM 41009 / NCIMB 13125 / S 6022)</name>
    <dbReference type="NCBI Taxonomy" id="479434"/>
    <lineage>
        <taxon>Bacteria</taxon>
        <taxon>Pseudomonadati</taxon>
        <taxon>Thermomicrobiota</taxon>
        <taxon>Thermomicrobia</taxon>
        <taxon>Sphaerobacterales</taxon>
        <taxon>Sphaerobacterineae</taxon>
        <taxon>Sphaerobacteraceae</taxon>
        <taxon>Sphaerobacter</taxon>
    </lineage>
</organism>
<dbReference type="PANTHER" id="PTHR11058:SF9">
    <property type="entry name" value="NADH-UBIQUINONE OXIDOREDUCTASE CHAIN 3"/>
    <property type="match status" value="1"/>
</dbReference>
<comment type="catalytic activity">
    <reaction evidence="7 8">
        <text>a quinone + NADH + 5 H(+)(in) = a quinol + NAD(+) + 4 H(+)(out)</text>
        <dbReference type="Rhea" id="RHEA:57888"/>
        <dbReference type="ChEBI" id="CHEBI:15378"/>
        <dbReference type="ChEBI" id="CHEBI:24646"/>
        <dbReference type="ChEBI" id="CHEBI:57540"/>
        <dbReference type="ChEBI" id="CHEBI:57945"/>
        <dbReference type="ChEBI" id="CHEBI:132124"/>
    </reaction>
</comment>
<keyword evidence="4 7" id="KW-0812">Transmembrane</keyword>
<evidence type="ECO:0000256" key="6">
    <source>
        <dbReference type="ARBA" id="ARBA00023136"/>
    </source>
</evidence>
<dbReference type="GO" id="GO:0050136">
    <property type="term" value="F:NADH dehydrogenase (quinone) (non-electrogenic) activity"/>
    <property type="evidence" value="ECO:0007669"/>
    <property type="project" value="UniProtKB-UniRule"/>
</dbReference>
<evidence type="ECO:0000256" key="2">
    <source>
        <dbReference type="ARBA" id="ARBA00008472"/>
    </source>
</evidence>